<organism evidence="1 2">
    <name type="scientific">Bacillus fungorum</name>
    <dbReference type="NCBI Taxonomy" id="2039284"/>
    <lineage>
        <taxon>Bacteria</taxon>
        <taxon>Bacillati</taxon>
        <taxon>Bacillota</taxon>
        <taxon>Bacilli</taxon>
        <taxon>Bacillales</taxon>
        <taxon>Bacillaceae</taxon>
        <taxon>Bacillus</taxon>
    </lineage>
</organism>
<name>A0A2G6Q7H4_9BACI</name>
<keyword evidence="2" id="KW-1185">Reference proteome</keyword>
<dbReference type="Gene3D" id="1.25.40.10">
    <property type="entry name" value="Tetratricopeptide repeat domain"/>
    <property type="match status" value="1"/>
</dbReference>
<dbReference type="Pfam" id="PF13181">
    <property type="entry name" value="TPR_8"/>
    <property type="match status" value="1"/>
</dbReference>
<dbReference type="InterPro" id="IPR019734">
    <property type="entry name" value="TPR_rpt"/>
</dbReference>
<dbReference type="Proteomes" id="UP000228484">
    <property type="component" value="Unassembled WGS sequence"/>
</dbReference>
<dbReference type="SUPFAM" id="SSF48452">
    <property type="entry name" value="TPR-like"/>
    <property type="match status" value="1"/>
</dbReference>
<accession>A0A2G6Q7H4</accession>
<dbReference type="InterPro" id="IPR011990">
    <property type="entry name" value="TPR-like_helical_dom_sf"/>
</dbReference>
<gene>
    <name evidence="1" type="ORF">CO726_24820</name>
</gene>
<evidence type="ECO:0000313" key="1">
    <source>
        <dbReference type="EMBL" id="PIE92792.1"/>
    </source>
</evidence>
<evidence type="ECO:0000313" key="2">
    <source>
        <dbReference type="Proteomes" id="UP000228484"/>
    </source>
</evidence>
<comment type="caution">
    <text evidence="1">The sequence shown here is derived from an EMBL/GenBank/DDBJ whole genome shotgun (WGS) entry which is preliminary data.</text>
</comment>
<dbReference type="SMART" id="SM00028">
    <property type="entry name" value="TPR"/>
    <property type="match status" value="4"/>
</dbReference>
<dbReference type="Pfam" id="PF18801">
    <property type="entry name" value="RapH_N"/>
    <property type="match status" value="1"/>
</dbReference>
<dbReference type="EMBL" id="NWUW01000026">
    <property type="protein sequence ID" value="PIE92792.1"/>
    <property type="molecule type" value="Genomic_DNA"/>
</dbReference>
<dbReference type="RefSeq" id="WP_099686024.1">
    <property type="nucleotide sequence ID" value="NZ_NWUW01000026.1"/>
</dbReference>
<proteinExistence type="predicted"/>
<sequence length="369" mass="43336">MNVQVISKEHMTQLLGNWYRTIRSQNLDEAKELKKEIDSKINHMEEDQKILEYYLLLDFRYKILCSDFYPNVSGISKAELKEFNINHNSSDDFLSYYYYFFKATHEMIMGKYKEAEKDFEKAGEFIVKIPDEIEKAEYNFKLATYYYYVCQPVLVVQFVSKAKSTFLKQAGYDLKIAACDNLLGLACIQLSQFEQAEEYLISSINVLQKKNEESLVLRGKHSLGVMYAEQNLSVLAIRHLSEVTKKNPDSFRAVYLEAREYSKLGEIKKAIELIDKGLEVCNKFENVEYQHHFNILKRKCQKPEAKLLEVVILEGLSYFEKEGLWEYVQEYSEVLAMQFHEEGNHEKASKYFYKGTKEKEKAFQKGALR</sequence>
<protein>
    <submittedName>
        <fullName evidence="1">Uncharacterized protein</fullName>
    </submittedName>
</protein>
<dbReference type="AlphaFoldDB" id="A0A2G6Q7H4"/>
<reference evidence="1 2" key="1">
    <citation type="submission" date="2017-09" db="EMBL/GenBank/DDBJ databases">
        <title>Biocontrol bacteria screening and application from spent mushroom substrate.</title>
        <authorList>
            <person name="Sun X."/>
        </authorList>
    </citation>
    <scope>NUCLEOTIDE SEQUENCE [LARGE SCALE GENOMIC DNA]</scope>
    <source>
        <strain evidence="1 2">100374</strain>
    </source>
</reference>